<keyword evidence="7 10" id="KW-0067">ATP-binding</keyword>
<dbReference type="Proteomes" id="UP001189122">
    <property type="component" value="Unassembled WGS sequence"/>
</dbReference>
<keyword evidence="4" id="KW-0732">Signal</keyword>
<feature type="region of interest" description="Disordered" evidence="12">
    <location>
        <begin position="238"/>
        <end position="262"/>
    </location>
</feature>
<evidence type="ECO:0000256" key="4">
    <source>
        <dbReference type="ARBA" id="ARBA00022729"/>
    </source>
</evidence>
<dbReference type="Gene3D" id="1.10.510.10">
    <property type="entry name" value="Transferase(Phosphotransferase) domain 1"/>
    <property type="match status" value="1"/>
</dbReference>
<dbReference type="PROSITE" id="PS00108">
    <property type="entry name" value="PROTEIN_KINASE_ST"/>
    <property type="match status" value="1"/>
</dbReference>
<gene>
    <name evidence="15" type="ORF">SI7747_04005068</name>
</gene>
<comment type="similarity">
    <text evidence="11">Belongs to the protein kinase superfamily.</text>
</comment>
<keyword evidence="6" id="KW-0418">Kinase</keyword>
<dbReference type="InterPro" id="IPR000719">
    <property type="entry name" value="Prot_kinase_dom"/>
</dbReference>
<organism evidence="15">
    <name type="scientific">Spirodela intermedia</name>
    <name type="common">Intermediate duckweed</name>
    <dbReference type="NCBI Taxonomy" id="51605"/>
    <lineage>
        <taxon>Eukaryota</taxon>
        <taxon>Viridiplantae</taxon>
        <taxon>Streptophyta</taxon>
        <taxon>Embryophyta</taxon>
        <taxon>Tracheophyta</taxon>
        <taxon>Spermatophyta</taxon>
        <taxon>Magnoliopsida</taxon>
        <taxon>Liliopsida</taxon>
        <taxon>Araceae</taxon>
        <taxon>Lemnoideae</taxon>
        <taxon>Spirodela</taxon>
    </lineage>
</organism>
<feature type="compositionally biased region" description="Low complexity" evidence="12">
    <location>
        <begin position="457"/>
        <end position="469"/>
    </location>
</feature>
<evidence type="ECO:0000256" key="8">
    <source>
        <dbReference type="ARBA" id="ARBA00022989"/>
    </source>
</evidence>
<keyword evidence="3 13" id="KW-0812">Transmembrane</keyword>
<feature type="binding site" evidence="10">
    <location>
        <position position="183"/>
    </location>
    <ligand>
        <name>ATP</name>
        <dbReference type="ChEBI" id="CHEBI:30616"/>
    </ligand>
</feature>
<evidence type="ECO:0000256" key="1">
    <source>
        <dbReference type="ARBA" id="ARBA00004167"/>
    </source>
</evidence>
<comment type="subcellular location">
    <subcellularLocation>
        <location evidence="1">Membrane</location>
        <topology evidence="1">Single-pass membrane protein</topology>
    </subcellularLocation>
</comment>
<evidence type="ECO:0000256" key="10">
    <source>
        <dbReference type="PROSITE-ProRule" id="PRU10141"/>
    </source>
</evidence>
<evidence type="ECO:0000256" key="12">
    <source>
        <dbReference type="SAM" id="MobiDB-lite"/>
    </source>
</evidence>
<dbReference type="SUPFAM" id="SSF56112">
    <property type="entry name" value="Protein kinase-like (PK-like)"/>
    <property type="match status" value="1"/>
</dbReference>
<evidence type="ECO:0000256" key="13">
    <source>
        <dbReference type="SAM" id="Phobius"/>
    </source>
</evidence>
<dbReference type="SMART" id="SM00220">
    <property type="entry name" value="S_TKc"/>
    <property type="match status" value="1"/>
</dbReference>
<evidence type="ECO:0000256" key="3">
    <source>
        <dbReference type="ARBA" id="ARBA00022692"/>
    </source>
</evidence>
<dbReference type="EMBL" id="CACRZD030000004">
    <property type="protein sequence ID" value="CAA6658624.1"/>
    <property type="molecule type" value="Genomic_DNA"/>
</dbReference>
<feature type="domain" description="Protein kinase" evidence="14">
    <location>
        <begin position="155"/>
        <end position="455"/>
    </location>
</feature>
<dbReference type="GO" id="GO:0016020">
    <property type="term" value="C:membrane"/>
    <property type="evidence" value="ECO:0007669"/>
    <property type="project" value="UniProtKB-SubCell"/>
</dbReference>
<evidence type="ECO:0000256" key="5">
    <source>
        <dbReference type="ARBA" id="ARBA00022741"/>
    </source>
</evidence>
<dbReference type="FunFam" id="1.10.510.10:FF:000621">
    <property type="entry name" value="Serine/threonine-protein kinase"/>
    <property type="match status" value="1"/>
</dbReference>
<keyword evidence="11" id="KW-0723">Serine/threonine-protein kinase</keyword>
<keyword evidence="8 13" id="KW-1133">Transmembrane helix</keyword>
<keyword evidence="2" id="KW-0808">Transferase</keyword>
<feature type="compositionally biased region" description="Basic residues" evidence="12">
    <location>
        <begin position="474"/>
        <end position="483"/>
    </location>
</feature>
<evidence type="ECO:0000259" key="14">
    <source>
        <dbReference type="PROSITE" id="PS50011"/>
    </source>
</evidence>
<name>A0A7I8IL72_SPIIN</name>
<evidence type="ECO:0000256" key="6">
    <source>
        <dbReference type="ARBA" id="ARBA00022777"/>
    </source>
</evidence>
<dbReference type="Pfam" id="PF00069">
    <property type="entry name" value="Pkinase"/>
    <property type="match status" value="1"/>
</dbReference>
<evidence type="ECO:0000313" key="16">
    <source>
        <dbReference type="Proteomes" id="UP001189122"/>
    </source>
</evidence>
<feature type="transmembrane region" description="Helical" evidence="13">
    <location>
        <begin position="97"/>
        <end position="119"/>
    </location>
</feature>
<evidence type="ECO:0000256" key="2">
    <source>
        <dbReference type="ARBA" id="ARBA00022679"/>
    </source>
</evidence>
<dbReference type="InterPro" id="IPR017441">
    <property type="entry name" value="Protein_kinase_ATP_BS"/>
</dbReference>
<dbReference type="InterPro" id="IPR011009">
    <property type="entry name" value="Kinase-like_dom_sf"/>
</dbReference>
<dbReference type="AlphaFoldDB" id="A0A7I8IL72"/>
<proteinExistence type="inferred from homology"/>
<dbReference type="PANTHER" id="PTHR47974">
    <property type="entry name" value="OS07G0415500 PROTEIN"/>
    <property type="match status" value="1"/>
</dbReference>
<keyword evidence="9 13" id="KW-0472">Membrane</keyword>
<feature type="region of interest" description="Disordered" evidence="12">
    <location>
        <begin position="456"/>
        <end position="498"/>
    </location>
</feature>
<dbReference type="Gene3D" id="3.30.200.20">
    <property type="entry name" value="Phosphorylase Kinase, domain 1"/>
    <property type="match status" value="1"/>
</dbReference>
<evidence type="ECO:0000313" key="15">
    <source>
        <dbReference type="EMBL" id="CAA2618901.1"/>
    </source>
</evidence>
<keyword evidence="5 10" id="KW-0547">Nucleotide-binding</keyword>
<evidence type="ECO:0000256" key="11">
    <source>
        <dbReference type="RuleBase" id="RU000304"/>
    </source>
</evidence>
<evidence type="ECO:0000256" key="9">
    <source>
        <dbReference type="ARBA" id="ARBA00023136"/>
    </source>
</evidence>
<dbReference type="PANTHER" id="PTHR47974:SF6">
    <property type="entry name" value="NON-SPECIFIC SERINE_THREONINE PROTEIN KINASE"/>
    <property type="match status" value="1"/>
</dbReference>
<dbReference type="InterPro" id="IPR008271">
    <property type="entry name" value="Ser/Thr_kinase_AS"/>
</dbReference>
<reference evidence="15 16" key="1">
    <citation type="submission" date="2019-12" db="EMBL/GenBank/DDBJ databases">
        <authorList>
            <person name="Scholz U."/>
            <person name="Mascher M."/>
            <person name="Fiebig A."/>
        </authorList>
    </citation>
    <scope>NUCLEOTIDE SEQUENCE</scope>
</reference>
<dbReference type="PROSITE" id="PS00107">
    <property type="entry name" value="PROTEIN_KINASE_ATP"/>
    <property type="match status" value="1"/>
</dbReference>
<dbReference type="GO" id="GO:0004674">
    <property type="term" value="F:protein serine/threonine kinase activity"/>
    <property type="evidence" value="ECO:0007669"/>
    <property type="project" value="UniProtKB-KW"/>
</dbReference>
<accession>A0A7I8IL72</accession>
<evidence type="ECO:0000256" key="7">
    <source>
        <dbReference type="ARBA" id="ARBA00022840"/>
    </source>
</evidence>
<dbReference type="PROSITE" id="PS50011">
    <property type="entry name" value="PROTEIN_KINASE_DOM"/>
    <property type="match status" value="1"/>
</dbReference>
<protein>
    <recommendedName>
        <fullName evidence="14">Protein kinase domain-containing protein</fullName>
    </recommendedName>
</protein>
<dbReference type="GO" id="GO:0005524">
    <property type="term" value="F:ATP binding"/>
    <property type="evidence" value="ECO:0007669"/>
    <property type="project" value="UniProtKB-UniRule"/>
</dbReference>
<sequence length="498" mass="55754">MSPPAPSTTASGCACRTPAAAFTYLVHRRGRVHPPGRAAGEPVLVAGHRDEDVPPSGRGEKDRSNFTGLFSVLETVCPVRIQLPDPPKESKTTARNLGIIGTAFGLELLAGILSFWAFLRRYSQYRDMARALGLEFLPAGGPKRFTYAELKAATKDFSDEVGSGGFGVVYKGELPDRRVVAVKRLKDAAAARPTSGRRPTSSPACTTSTWCASGASAREGPAYARLRVHPQRLLDKYIFPPSPRRQRGGGEEEEEELEGEEKTRKPLLDWNIRYRIAVGVARAIAYLHEECLEWVLHRDIKPENILLDGDFCPKVSDFGMAKLTKEDRFSCSGVKGTQGYMAPEWVMPREPITAKADVYSFGMVLLEMVTGARNNKFQMSALQSEEWYFPVFAYEKVYVERRVEDIIDPRILDSYDSRAHLAMVDRMLKTAIWCLQERPEMRPPWARSPRCSRVLWRSPSRASPPSSTSETLSRRRRRRRRRASSILTPHPAKTAATP</sequence>
<keyword evidence="16" id="KW-1185">Reference proteome</keyword>
<dbReference type="EMBL" id="LR743591">
    <property type="protein sequence ID" value="CAA2618901.1"/>
    <property type="molecule type" value="Genomic_DNA"/>
</dbReference>